<protein>
    <submittedName>
        <fullName evidence="3">Uncharacterized protein</fullName>
    </submittedName>
</protein>
<keyword evidence="2" id="KW-0732">Signal</keyword>
<sequence>MNISGIGSYAASLVAASRSSAGASAASASPDSAAATKPGSGGVQKTDFTQMTHQQLFDWINSKIASGEMSFDESSTFISMTVSMPVDGSSLAPDDTQKVDFMQSVRSGMERALQTNDTDLFARLQSALQTMQRFQGEVRGVDITV</sequence>
<proteinExistence type="predicted"/>
<dbReference type="RefSeq" id="WP_264076469.1">
    <property type="nucleotide sequence ID" value="NZ_CP076676.1"/>
</dbReference>
<organism evidence="3 4">
    <name type="scientific">Rhodopseudomonas palustris</name>
    <dbReference type="NCBI Taxonomy" id="1076"/>
    <lineage>
        <taxon>Bacteria</taxon>
        <taxon>Pseudomonadati</taxon>
        <taxon>Pseudomonadota</taxon>
        <taxon>Alphaproteobacteria</taxon>
        <taxon>Hyphomicrobiales</taxon>
        <taxon>Nitrobacteraceae</taxon>
        <taxon>Rhodopseudomonas</taxon>
    </lineage>
</organism>
<accession>A0AAX3E411</accession>
<evidence type="ECO:0000313" key="4">
    <source>
        <dbReference type="Proteomes" id="UP001163166"/>
    </source>
</evidence>
<dbReference type="Proteomes" id="UP001163166">
    <property type="component" value="Chromosome"/>
</dbReference>
<evidence type="ECO:0000256" key="2">
    <source>
        <dbReference type="SAM" id="SignalP"/>
    </source>
</evidence>
<feature type="region of interest" description="Disordered" evidence="1">
    <location>
        <begin position="24"/>
        <end position="47"/>
    </location>
</feature>
<feature type="chain" id="PRO_5043466467" evidence="2">
    <location>
        <begin position="26"/>
        <end position="145"/>
    </location>
</feature>
<dbReference type="EMBL" id="CP076676">
    <property type="protein sequence ID" value="UYO41825.1"/>
    <property type="molecule type" value="Genomic_DNA"/>
</dbReference>
<dbReference type="AlphaFoldDB" id="A0AAX3E411"/>
<feature type="signal peptide" evidence="2">
    <location>
        <begin position="1"/>
        <end position="25"/>
    </location>
</feature>
<gene>
    <name evidence="3" type="ORF">KQX62_11250</name>
</gene>
<evidence type="ECO:0000313" key="3">
    <source>
        <dbReference type="EMBL" id="UYO41825.1"/>
    </source>
</evidence>
<evidence type="ECO:0000256" key="1">
    <source>
        <dbReference type="SAM" id="MobiDB-lite"/>
    </source>
</evidence>
<name>A0AAX3E411_RHOPL</name>
<reference evidence="3" key="1">
    <citation type="journal article" date="2022" name="Biol. Control">
        <title>In silico genomic analysis of Rhodopseudomonas palustris strains revealed potential biocontrol agents and crop yield enhancers.</title>
        <authorList>
            <person name="Surachat K."/>
            <person name="Kantachote D."/>
            <person name="Deachamag P."/>
            <person name="Wonglapsuwan M."/>
        </authorList>
    </citation>
    <scope>NUCLEOTIDE SEQUENCE</scope>
    <source>
        <strain evidence="3">TLS06</strain>
    </source>
</reference>
<feature type="compositionally biased region" description="Low complexity" evidence="1">
    <location>
        <begin position="24"/>
        <end position="35"/>
    </location>
</feature>